<proteinExistence type="predicted"/>
<evidence type="ECO:0000259" key="2">
    <source>
        <dbReference type="Pfam" id="PF01579"/>
    </source>
</evidence>
<evidence type="ECO:0000313" key="4">
    <source>
        <dbReference type="Proteomes" id="UP000008068"/>
    </source>
</evidence>
<keyword evidence="4" id="KW-1185">Reference proteome</keyword>
<dbReference type="PANTHER" id="PTHR21453:SF28">
    <property type="entry name" value="DUF19 DOMAIN-CONTAINING PROTEIN-RELATED"/>
    <property type="match status" value="1"/>
</dbReference>
<keyword evidence="1" id="KW-0732">Signal</keyword>
<dbReference type="EMBL" id="GL379787">
    <property type="protein sequence ID" value="EGT30821.1"/>
    <property type="molecule type" value="Genomic_DNA"/>
</dbReference>
<feature type="signal peptide" evidence="1">
    <location>
        <begin position="1"/>
        <end position="19"/>
    </location>
</feature>
<protein>
    <recommendedName>
        <fullName evidence="2">T20D4.11-like domain-containing protein</fullName>
    </recommendedName>
</protein>
<dbReference type="PIRSF" id="PIRSF015697">
    <property type="entry name" value="UCP015697"/>
    <property type="match status" value="1"/>
</dbReference>
<dbReference type="Pfam" id="PF01579">
    <property type="entry name" value="DUF19"/>
    <property type="match status" value="1"/>
</dbReference>
<organism evidence="4">
    <name type="scientific">Caenorhabditis brenneri</name>
    <name type="common">Nematode worm</name>
    <dbReference type="NCBI Taxonomy" id="135651"/>
    <lineage>
        <taxon>Eukaryota</taxon>
        <taxon>Metazoa</taxon>
        <taxon>Ecdysozoa</taxon>
        <taxon>Nematoda</taxon>
        <taxon>Chromadorea</taxon>
        <taxon>Rhabditida</taxon>
        <taxon>Rhabditina</taxon>
        <taxon>Rhabditomorpha</taxon>
        <taxon>Rhabditoidea</taxon>
        <taxon>Rhabditidae</taxon>
        <taxon>Peloderinae</taxon>
        <taxon>Caenorhabditis</taxon>
    </lineage>
</organism>
<accession>G0MA00</accession>
<dbReference type="Proteomes" id="UP000008068">
    <property type="component" value="Unassembled WGS sequence"/>
</dbReference>
<dbReference type="eggNOG" id="ENOG502TI9I">
    <property type="taxonomic scope" value="Eukaryota"/>
</dbReference>
<feature type="domain" description="T20D4.11-like" evidence="2">
    <location>
        <begin position="31"/>
        <end position="192"/>
    </location>
</feature>
<gene>
    <name evidence="3" type="ORF">CAEBREN_16968</name>
</gene>
<dbReference type="AlphaFoldDB" id="G0MA00"/>
<evidence type="ECO:0000313" key="3">
    <source>
        <dbReference type="EMBL" id="EGT30821.1"/>
    </source>
</evidence>
<feature type="chain" id="PRO_5003403003" description="T20D4.11-like domain-containing protein" evidence="1">
    <location>
        <begin position="20"/>
        <end position="197"/>
    </location>
</feature>
<dbReference type="InterPro" id="IPR016638">
    <property type="entry name" value="UPF0376"/>
</dbReference>
<evidence type="ECO:0000256" key="1">
    <source>
        <dbReference type="SAM" id="SignalP"/>
    </source>
</evidence>
<dbReference type="HOGENOM" id="CLU_078890_1_0_1"/>
<reference evidence="4" key="1">
    <citation type="submission" date="2011-07" db="EMBL/GenBank/DDBJ databases">
        <authorList>
            <consortium name="Caenorhabditis brenneri Sequencing and Analysis Consortium"/>
            <person name="Wilson R.K."/>
        </authorList>
    </citation>
    <scope>NUCLEOTIDE SEQUENCE [LARGE SCALE GENOMIC DNA]</scope>
    <source>
        <strain evidence="4">PB2801</strain>
    </source>
</reference>
<name>G0MA00_CAEBE</name>
<dbReference type="OrthoDB" id="5804752at2759"/>
<dbReference type="PANTHER" id="PTHR21453">
    <property type="entry name" value="DUF19 DOMAIN-CONTAINING PROTEIN-RELATED-RELATED"/>
    <property type="match status" value="1"/>
</dbReference>
<dbReference type="OMA" id="WDPFPDA"/>
<dbReference type="InterPro" id="IPR002542">
    <property type="entry name" value="T20D4.11-like_dom"/>
</dbReference>
<sequence>MGLLNLVIIGIALVGYAHGASVAGAVSGKNCTQADAFHALSCAFRMQDFGSKIQELDIDDKSEMKEFKRSCDALDNCFKTIGHCEGFNDEDGKKAFTMVKTYCGTVNYVANDFAACGQKIDNTNSTCYDDWDPFLDDEDLKDKKKVEEGCKNFFGKDQCLKKEILQHCSKKEWEGFRDHFIALNNDVMKQCDFKNVV</sequence>
<dbReference type="InParanoid" id="G0MA00"/>